<dbReference type="EMBL" id="LT598463">
    <property type="protein sequence ID" value="SCU88177.1"/>
    <property type="molecule type" value="Genomic_DNA"/>
</dbReference>
<dbReference type="AlphaFoldDB" id="A0A1G4JDY8"/>
<dbReference type="OrthoDB" id="2402916at2759"/>
<name>A0A1G4JDY8_9SACH</name>
<keyword evidence="5" id="KW-1185">Reference proteome</keyword>
<keyword evidence="2" id="KW-0812">Transmembrane</keyword>
<reference evidence="4 5" key="1">
    <citation type="submission" date="2016-03" db="EMBL/GenBank/DDBJ databases">
        <authorList>
            <person name="Devillers H."/>
        </authorList>
    </citation>
    <scope>NUCLEOTIDE SEQUENCE [LARGE SCALE GENOMIC DNA]</scope>
    <source>
        <strain evidence="4">CBS 11717</strain>
    </source>
</reference>
<feature type="compositionally biased region" description="Low complexity" evidence="1">
    <location>
        <begin position="66"/>
        <end position="85"/>
    </location>
</feature>
<dbReference type="Pfam" id="PF09463">
    <property type="entry name" value="Opy2"/>
    <property type="match status" value="1"/>
</dbReference>
<gene>
    <name evidence="4" type="ORF">LAMI_0D09076G</name>
</gene>
<evidence type="ECO:0000259" key="3">
    <source>
        <dbReference type="Pfam" id="PF09463"/>
    </source>
</evidence>
<feature type="compositionally biased region" description="Acidic residues" evidence="1">
    <location>
        <begin position="283"/>
        <end position="298"/>
    </location>
</feature>
<proteinExistence type="predicted"/>
<keyword evidence="2" id="KW-1133">Transmembrane helix</keyword>
<feature type="compositionally biased region" description="Basic and acidic residues" evidence="1">
    <location>
        <begin position="314"/>
        <end position="336"/>
    </location>
</feature>
<dbReference type="InterPro" id="IPR018571">
    <property type="entry name" value="Membrane_anchor_Opy2_N"/>
</dbReference>
<evidence type="ECO:0000256" key="2">
    <source>
        <dbReference type="SAM" id="Phobius"/>
    </source>
</evidence>
<feature type="region of interest" description="Disordered" evidence="1">
    <location>
        <begin position="370"/>
        <end position="395"/>
    </location>
</feature>
<evidence type="ECO:0000256" key="1">
    <source>
        <dbReference type="SAM" id="MobiDB-lite"/>
    </source>
</evidence>
<feature type="region of interest" description="Disordered" evidence="1">
    <location>
        <begin position="220"/>
        <end position="346"/>
    </location>
</feature>
<accession>A0A1G4JDY8</accession>
<feature type="region of interest" description="Disordered" evidence="1">
    <location>
        <begin position="63"/>
        <end position="85"/>
    </location>
</feature>
<keyword evidence="2" id="KW-0472">Membrane</keyword>
<feature type="compositionally biased region" description="Low complexity" evidence="1">
    <location>
        <begin position="1"/>
        <end position="22"/>
    </location>
</feature>
<sequence length="395" mass="41486">MSSAEIASTVSSSALPAPSSQSNGCVTCTDSVSCPQCAADEYCAVTVQTCAQCPQTYCAKRTSTLSSSSNSSSNGSSQSHGGHGASASKVGGIVGGVVGGTAFLIAILLVYLYVKYWSKNKAHNRNVLVAEGRHDEDLLDDPESGGYEKNGHLQGPGGPAGPTGLHRPGNRSSAATVTTRASSNILPIAYIPGVTAGKQGKLPPLPRHLLRSGDTRSHITLGSSILGGMDDDDDSTSDDRDRDVKTTANGRLESDADAGAGEKNDTNHLTTAIRAKPKLVQISEEEEDDDDDDGDDENTGPLIDPLVPSLSNEKTLHYTRELRDSSTPEDHTREMSDAAAASDSDDGSFILDVAVADTVRDQMAQRYHVTTSFSSEQDPHATEGSGSPFEDKFRI</sequence>
<evidence type="ECO:0000313" key="5">
    <source>
        <dbReference type="Proteomes" id="UP000191024"/>
    </source>
</evidence>
<feature type="transmembrane region" description="Helical" evidence="2">
    <location>
        <begin position="93"/>
        <end position="114"/>
    </location>
</feature>
<organism evidence="4 5">
    <name type="scientific">Lachancea mirantina</name>
    <dbReference type="NCBI Taxonomy" id="1230905"/>
    <lineage>
        <taxon>Eukaryota</taxon>
        <taxon>Fungi</taxon>
        <taxon>Dikarya</taxon>
        <taxon>Ascomycota</taxon>
        <taxon>Saccharomycotina</taxon>
        <taxon>Saccharomycetes</taxon>
        <taxon>Saccharomycetales</taxon>
        <taxon>Saccharomycetaceae</taxon>
        <taxon>Lachancea</taxon>
    </lineage>
</organism>
<feature type="domain" description="Membrane anchor Opy2 N-terminal" evidence="3">
    <location>
        <begin position="25"/>
        <end position="58"/>
    </location>
</feature>
<feature type="region of interest" description="Disordered" evidence="1">
    <location>
        <begin position="136"/>
        <end position="178"/>
    </location>
</feature>
<protein>
    <submittedName>
        <fullName evidence="4">LAMI_0D09076g1_1</fullName>
    </submittedName>
</protein>
<evidence type="ECO:0000313" key="4">
    <source>
        <dbReference type="EMBL" id="SCU88177.1"/>
    </source>
</evidence>
<feature type="region of interest" description="Disordered" evidence="1">
    <location>
        <begin position="1"/>
        <end position="23"/>
    </location>
</feature>
<dbReference type="STRING" id="1230905.A0A1G4JDY8"/>
<dbReference type="Proteomes" id="UP000191024">
    <property type="component" value="Chromosome D"/>
</dbReference>